<dbReference type="VEuPathDB" id="FungiDB:HpaG800311"/>
<name>M4B214_HYAAE</name>
<feature type="region of interest" description="Disordered" evidence="1">
    <location>
        <begin position="246"/>
        <end position="277"/>
    </location>
</feature>
<proteinExistence type="predicted"/>
<dbReference type="EnsemblProtists" id="HpaT800311">
    <property type="protein sequence ID" value="HpaP800311"/>
    <property type="gene ID" value="HpaG800311"/>
</dbReference>
<dbReference type="EMBL" id="JH597777">
    <property type="status" value="NOT_ANNOTATED_CDS"/>
    <property type="molecule type" value="Genomic_DNA"/>
</dbReference>
<feature type="compositionally biased region" description="Basic residues" evidence="1">
    <location>
        <begin position="11"/>
        <end position="24"/>
    </location>
</feature>
<keyword evidence="3" id="KW-1185">Reference proteome</keyword>
<evidence type="ECO:0000256" key="1">
    <source>
        <dbReference type="SAM" id="MobiDB-lite"/>
    </source>
</evidence>
<dbReference type="OMA" id="ATAHEQT"/>
<feature type="compositionally biased region" description="Low complexity" evidence="1">
    <location>
        <begin position="266"/>
        <end position="277"/>
    </location>
</feature>
<evidence type="ECO:0000313" key="3">
    <source>
        <dbReference type="Proteomes" id="UP000011713"/>
    </source>
</evidence>
<feature type="compositionally biased region" description="Basic residues" evidence="1">
    <location>
        <begin position="172"/>
        <end position="181"/>
    </location>
</feature>
<feature type="region of interest" description="Disordered" evidence="1">
    <location>
        <begin position="169"/>
        <end position="201"/>
    </location>
</feature>
<feature type="compositionally biased region" description="Polar residues" evidence="1">
    <location>
        <begin position="246"/>
        <end position="265"/>
    </location>
</feature>
<organism evidence="2 3">
    <name type="scientific">Hyaloperonospora arabidopsidis (strain Emoy2)</name>
    <name type="common">Downy mildew agent</name>
    <name type="synonym">Peronospora arabidopsidis</name>
    <dbReference type="NCBI Taxonomy" id="559515"/>
    <lineage>
        <taxon>Eukaryota</taxon>
        <taxon>Sar</taxon>
        <taxon>Stramenopiles</taxon>
        <taxon>Oomycota</taxon>
        <taxon>Peronosporomycetes</taxon>
        <taxon>Peronosporales</taxon>
        <taxon>Peronosporaceae</taxon>
        <taxon>Hyaloperonospora</taxon>
    </lineage>
</organism>
<dbReference type="Proteomes" id="UP000011713">
    <property type="component" value="Unassembled WGS sequence"/>
</dbReference>
<evidence type="ECO:0000313" key="2">
    <source>
        <dbReference type="EnsemblProtists" id="HpaP800311"/>
    </source>
</evidence>
<feature type="region of interest" description="Disordered" evidence="1">
    <location>
        <begin position="44"/>
        <end position="148"/>
    </location>
</feature>
<reference evidence="3" key="1">
    <citation type="journal article" date="2010" name="Science">
        <title>Signatures of adaptation to obligate biotrophy in the Hyaloperonospora arabidopsidis genome.</title>
        <authorList>
            <person name="Baxter L."/>
            <person name="Tripathy S."/>
            <person name="Ishaque N."/>
            <person name="Boot N."/>
            <person name="Cabral A."/>
            <person name="Kemen E."/>
            <person name="Thines M."/>
            <person name="Ah-Fong A."/>
            <person name="Anderson R."/>
            <person name="Badejoko W."/>
            <person name="Bittner-Eddy P."/>
            <person name="Boore J.L."/>
            <person name="Chibucos M.C."/>
            <person name="Coates M."/>
            <person name="Dehal P."/>
            <person name="Delehaunty K."/>
            <person name="Dong S."/>
            <person name="Downton P."/>
            <person name="Dumas B."/>
            <person name="Fabro G."/>
            <person name="Fronick C."/>
            <person name="Fuerstenberg S.I."/>
            <person name="Fulton L."/>
            <person name="Gaulin E."/>
            <person name="Govers F."/>
            <person name="Hughes L."/>
            <person name="Humphray S."/>
            <person name="Jiang R.H."/>
            <person name="Judelson H."/>
            <person name="Kamoun S."/>
            <person name="Kyung K."/>
            <person name="Meijer H."/>
            <person name="Minx P."/>
            <person name="Morris P."/>
            <person name="Nelson J."/>
            <person name="Phuntumart V."/>
            <person name="Qutob D."/>
            <person name="Rehmany A."/>
            <person name="Rougon-Cardoso A."/>
            <person name="Ryden P."/>
            <person name="Torto-Alalibo T."/>
            <person name="Studholme D."/>
            <person name="Wang Y."/>
            <person name="Win J."/>
            <person name="Wood J."/>
            <person name="Clifton S.W."/>
            <person name="Rogers J."/>
            <person name="Van den Ackerveken G."/>
            <person name="Jones J.D."/>
            <person name="McDowell J.M."/>
            <person name="Beynon J."/>
            <person name="Tyler B.M."/>
        </authorList>
    </citation>
    <scope>NUCLEOTIDE SEQUENCE [LARGE SCALE GENOMIC DNA]</scope>
    <source>
        <strain evidence="3">Emoy2</strain>
    </source>
</reference>
<feature type="region of interest" description="Disordered" evidence="1">
    <location>
        <begin position="1"/>
        <end position="31"/>
    </location>
</feature>
<dbReference type="AlphaFoldDB" id="M4B214"/>
<dbReference type="InParanoid" id="M4B214"/>
<accession>M4B214</accession>
<reference evidence="2" key="2">
    <citation type="submission" date="2015-06" db="UniProtKB">
        <authorList>
            <consortium name="EnsemblProtists"/>
        </authorList>
    </citation>
    <scope>IDENTIFICATION</scope>
    <source>
        <strain evidence="2">Emoy2</strain>
    </source>
</reference>
<protein>
    <submittedName>
        <fullName evidence="2">Uncharacterized protein</fullName>
    </submittedName>
</protein>
<feature type="compositionally biased region" description="Gly residues" evidence="1">
    <location>
        <begin position="1"/>
        <end position="10"/>
    </location>
</feature>
<dbReference type="HOGENOM" id="CLU_807649_0_0_1"/>
<sequence>MDGSSSGRGGRSGRGRGRKGKKKGIAIGASGIVTQDKTVRSALQSGTKKGGTALQSVGHLSGAHAVPVATSHTLRRDEGGKMATFGPEEPSQATMNKNKRKRLKKKMADQETTTGVRKKKKAIGEATSEVLEVPSVHPRPLQKSPTVAAAATAAGDSVPIVTPHVVSLMGGKRNKKRKRRVSATCETSGRTLMAASKDGGATIESKKSLVAARPLGGSSVEHAATKLHDAGAAGLKNTVVQVRKTSTTSQAQETQKSECTTTDSISANARSVASTSATAKKVKAEAEEDAAQPGRILTSVLDKPLVAFKKLKPKAKVPEVPATTKVSKSTAAQASRAHQVCLTV</sequence>